<reference evidence="2 3" key="1">
    <citation type="submission" date="2013-10" db="EMBL/GenBank/DDBJ databases">
        <title>Antibiotic resistance diversity of beta-lactamase producers in the General Hospital Vienna.</title>
        <authorList>
            <person name="Barisic I."/>
            <person name="Mitteregger D."/>
            <person name="Hirschl A.M."/>
            <person name="Noehammer C."/>
            <person name="Wiesinger-Mayr H."/>
        </authorList>
    </citation>
    <scope>NUCLEOTIDE SEQUENCE [LARGE SCALE GENOMIC DNA]</scope>
    <source>
        <strain evidence="2 3">ISC11</strain>
    </source>
</reference>
<comment type="caution">
    <text evidence="2">The sequence shown here is derived from an EMBL/GenBank/DDBJ whole genome shotgun (WGS) entry which is preliminary data.</text>
</comment>
<evidence type="ECO:0000313" key="3">
    <source>
        <dbReference type="Proteomes" id="UP000019194"/>
    </source>
</evidence>
<evidence type="ECO:0000313" key="2">
    <source>
        <dbReference type="EMBL" id="CDL38782.1"/>
    </source>
</evidence>
<name>A0A7G2IQ71_CITFR</name>
<dbReference type="Pfam" id="PF25967">
    <property type="entry name" value="RND-MFP_C"/>
    <property type="match status" value="1"/>
</dbReference>
<organism evidence="2 3">
    <name type="scientific">Citrobacter freundii</name>
    <dbReference type="NCBI Taxonomy" id="546"/>
    <lineage>
        <taxon>Bacteria</taxon>
        <taxon>Pseudomonadati</taxon>
        <taxon>Pseudomonadota</taxon>
        <taxon>Gammaproteobacteria</taxon>
        <taxon>Enterobacterales</taxon>
        <taxon>Enterobacteriaceae</taxon>
        <taxon>Citrobacter</taxon>
        <taxon>Citrobacter freundii complex</taxon>
    </lineage>
</organism>
<proteinExistence type="predicted"/>
<sequence length="58" mass="6320">MFVVDTGKNRLRLTPVDIAAYMTDSVLIRKGLTAGEQVVTAGVSQLRDGENVLTENQK</sequence>
<protein>
    <recommendedName>
        <fullName evidence="1">Multidrug resistance protein MdtA-like C-terminal permuted SH3 domain-containing protein</fullName>
    </recommendedName>
</protein>
<dbReference type="Proteomes" id="UP000019194">
    <property type="component" value="Unassembled WGS sequence"/>
</dbReference>
<feature type="domain" description="Multidrug resistance protein MdtA-like C-terminal permuted SH3" evidence="1">
    <location>
        <begin position="8"/>
        <end position="43"/>
    </location>
</feature>
<accession>A0A7G2IQ71</accession>
<evidence type="ECO:0000259" key="1">
    <source>
        <dbReference type="Pfam" id="PF25967"/>
    </source>
</evidence>
<dbReference type="EMBL" id="CBWP010000050">
    <property type="protein sequence ID" value="CDL38782.1"/>
    <property type="molecule type" value="Genomic_DNA"/>
</dbReference>
<dbReference type="InterPro" id="IPR058627">
    <property type="entry name" value="MdtA-like_C"/>
</dbReference>
<dbReference type="Gene3D" id="2.40.420.20">
    <property type="match status" value="1"/>
</dbReference>
<dbReference type="AlphaFoldDB" id="A0A7G2IQ71"/>